<feature type="compositionally biased region" description="Low complexity" evidence="8">
    <location>
        <begin position="50"/>
        <end position="64"/>
    </location>
</feature>
<feature type="compositionally biased region" description="Acidic residues" evidence="8">
    <location>
        <begin position="824"/>
        <end position="835"/>
    </location>
</feature>
<feature type="region of interest" description="Disordered" evidence="8">
    <location>
        <begin position="101"/>
        <end position="354"/>
    </location>
</feature>
<sequence>MVVVRESPRAKQSPDKNAAQWPPKSPFQALLSSPSGRKKWQDHRTRGGERTPSPSPLRRPMSSSKALQAVSMGSDDDDEDEDEETLRLKMEMIATKLKMKALRRKKLAGGDEGKEDSSRTSSRADSIRTSPRKSLHPSTSQPNLRRPAAEVEVPLSPAKDRIAEPVSPARKRLGLKAPAKAQDVSLKRARDGTQVNRADSVRSALSYEAPKPKSFSERLQASKQQTDEREAKFERIERTRSKGFGGNGTTVHDSRRENGTVGTSGASVERVAKRPSSARETQNSSRPSKDASISQSASTRSSQSTSRAKPTASALFQTAGKSQSRTARASADSDSDLSIAPPTAEDTPSSSYDPISEIHLTKRHIPHSVVAREMEGKELYDLPRLLKEVKSPHYDPPDCEEDFVVFAVLASKTSPYDQKPKHKTSDMDKPQEDAEAPRNKFMVLKLTDLKYEVDCFLFGTAFDQFWKLTPGTLLAILNPAILPPKTNQHSGRFSLKLGSSEDCVMELGIARDLGYCSSVKKDGQQCGEWIDKRAADICDFHLNLFVEKQRKGRMEVNTMWRGTGGDPKFRIKSQSREAGGFDKDIKRQKGITQSREYGTLYSVPTGMKNSAASLLDAEDMDALHNMTTEEASRKRIAAAQKERDLAKRLGEIGNSVGAEYMQAKTGATATSSSTSRSTRSRDIGAADARALFEKPKASELGLLDNKATATHLSPAKDRKHHFGIGAVGSSGRGAMGWGGAREYGLLQPKNTGRLGSPERGQTKLDTTTAKLVSAVRPPAVRARSTEDGSLSPTKKRARFMLDKKGIREPGRESGGQDLWRGPLADDEDEDGLDIV</sequence>
<keyword evidence="5" id="KW-0863">Zinc-finger</keyword>
<dbReference type="GO" id="GO:0003697">
    <property type="term" value="F:single-stranded DNA binding"/>
    <property type="evidence" value="ECO:0007669"/>
    <property type="project" value="InterPro"/>
</dbReference>
<reference evidence="11 12" key="1">
    <citation type="submission" date="2021-11" db="EMBL/GenBank/DDBJ databases">
        <title>Black yeast isolated from Biological Soil Crust.</title>
        <authorList>
            <person name="Kurbessoian T."/>
        </authorList>
    </citation>
    <scope>NUCLEOTIDE SEQUENCE [LARGE SCALE GENOMIC DNA]</scope>
    <source>
        <strain evidence="11 12">CCFEE 5522</strain>
    </source>
</reference>
<evidence type="ECO:0000256" key="6">
    <source>
        <dbReference type="ARBA" id="ARBA00022833"/>
    </source>
</evidence>
<protein>
    <recommendedName>
        <fullName evidence="13">Zinc finger Mcm10/DnaG-type domain-containing protein</fullName>
    </recommendedName>
</protein>
<feature type="compositionally biased region" description="Basic and acidic residues" evidence="8">
    <location>
        <begin position="225"/>
        <end position="240"/>
    </location>
</feature>
<evidence type="ECO:0000256" key="2">
    <source>
        <dbReference type="ARBA" id="ARBA00009679"/>
    </source>
</evidence>
<dbReference type="GO" id="GO:0008270">
    <property type="term" value="F:zinc ion binding"/>
    <property type="evidence" value="ECO:0007669"/>
    <property type="project" value="UniProtKB-KW"/>
</dbReference>
<evidence type="ECO:0000256" key="8">
    <source>
        <dbReference type="SAM" id="MobiDB-lite"/>
    </source>
</evidence>
<dbReference type="PANTHER" id="PTHR13454:SF11">
    <property type="entry name" value="PROTEIN MCM10 HOMOLOG"/>
    <property type="match status" value="1"/>
</dbReference>
<dbReference type="GO" id="GO:0006270">
    <property type="term" value="P:DNA replication initiation"/>
    <property type="evidence" value="ECO:0007669"/>
    <property type="project" value="InterPro"/>
</dbReference>
<name>A0AAV9JCQ2_9PEZI</name>
<feature type="compositionally biased region" description="Low complexity" evidence="8">
    <location>
        <begin position="322"/>
        <end position="338"/>
    </location>
</feature>
<evidence type="ECO:0008006" key="13">
    <source>
        <dbReference type="Google" id="ProtNLM"/>
    </source>
</evidence>
<comment type="similarity">
    <text evidence="2">Belongs to the MCM10 family.</text>
</comment>
<feature type="domain" description="Zinc finger Mcm10/DnaG-type" evidence="9">
    <location>
        <begin position="508"/>
        <end position="553"/>
    </location>
</feature>
<dbReference type="PANTHER" id="PTHR13454">
    <property type="entry name" value="PROTEIN MCM10 HOMOLOG"/>
    <property type="match status" value="1"/>
</dbReference>
<keyword evidence="12" id="KW-1185">Reference proteome</keyword>
<keyword evidence="6" id="KW-0862">Zinc</keyword>
<feature type="domain" description="MCM10 OB-fold" evidence="10">
    <location>
        <begin position="356"/>
        <end position="495"/>
    </location>
</feature>
<feature type="region of interest" description="Disordered" evidence="8">
    <location>
        <begin position="663"/>
        <end position="682"/>
    </location>
</feature>
<evidence type="ECO:0000259" key="10">
    <source>
        <dbReference type="Pfam" id="PF22379"/>
    </source>
</evidence>
<dbReference type="GO" id="GO:0043596">
    <property type="term" value="C:nuclear replication fork"/>
    <property type="evidence" value="ECO:0007669"/>
    <property type="project" value="TreeGrafter"/>
</dbReference>
<feature type="region of interest" description="Disordered" evidence="8">
    <location>
        <begin position="748"/>
        <end position="835"/>
    </location>
</feature>
<dbReference type="Gene3D" id="2.40.50.140">
    <property type="entry name" value="Nucleic acid-binding proteins"/>
    <property type="match status" value="1"/>
</dbReference>
<feature type="compositionally biased region" description="Basic and acidic residues" evidence="8">
    <location>
        <begin position="423"/>
        <end position="435"/>
    </location>
</feature>
<feature type="compositionally biased region" description="Basic and acidic residues" evidence="8">
    <location>
        <begin position="108"/>
        <end position="118"/>
    </location>
</feature>
<proteinExistence type="inferred from homology"/>
<keyword evidence="7" id="KW-0539">Nucleus</keyword>
<evidence type="ECO:0000313" key="12">
    <source>
        <dbReference type="Proteomes" id="UP001324427"/>
    </source>
</evidence>
<dbReference type="AlphaFoldDB" id="A0AAV9JCQ2"/>
<feature type="region of interest" description="Disordered" evidence="8">
    <location>
        <begin position="1"/>
        <end position="87"/>
    </location>
</feature>
<dbReference type="Pfam" id="PF09329">
    <property type="entry name" value="zf-primase"/>
    <property type="match status" value="1"/>
</dbReference>
<evidence type="ECO:0000256" key="4">
    <source>
        <dbReference type="ARBA" id="ARBA00022723"/>
    </source>
</evidence>
<dbReference type="GO" id="GO:0003688">
    <property type="term" value="F:DNA replication origin binding"/>
    <property type="evidence" value="ECO:0007669"/>
    <property type="project" value="TreeGrafter"/>
</dbReference>
<evidence type="ECO:0000256" key="5">
    <source>
        <dbReference type="ARBA" id="ARBA00022771"/>
    </source>
</evidence>
<dbReference type="EMBL" id="JAVFHQ010000040">
    <property type="protein sequence ID" value="KAK4542551.1"/>
    <property type="molecule type" value="Genomic_DNA"/>
</dbReference>
<evidence type="ECO:0000313" key="11">
    <source>
        <dbReference type="EMBL" id="KAK4542551.1"/>
    </source>
</evidence>
<organism evidence="11 12">
    <name type="scientific">Oleoguttula mirabilis</name>
    <dbReference type="NCBI Taxonomy" id="1507867"/>
    <lineage>
        <taxon>Eukaryota</taxon>
        <taxon>Fungi</taxon>
        <taxon>Dikarya</taxon>
        <taxon>Ascomycota</taxon>
        <taxon>Pezizomycotina</taxon>
        <taxon>Dothideomycetes</taxon>
        <taxon>Dothideomycetidae</taxon>
        <taxon>Mycosphaerellales</taxon>
        <taxon>Teratosphaeriaceae</taxon>
        <taxon>Oleoguttula</taxon>
    </lineage>
</organism>
<keyword evidence="4" id="KW-0479">Metal-binding</keyword>
<dbReference type="InterPro" id="IPR040184">
    <property type="entry name" value="Mcm10"/>
</dbReference>
<gene>
    <name evidence="11" type="ORF">LTR36_006599</name>
</gene>
<dbReference type="InterPro" id="IPR055065">
    <property type="entry name" value="OB_MCM10"/>
</dbReference>
<comment type="subcellular location">
    <subcellularLocation>
        <location evidence="1">Nucleus</location>
    </subcellularLocation>
</comment>
<dbReference type="InterPro" id="IPR012340">
    <property type="entry name" value="NA-bd_OB-fold"/>
</dbReference>
<feature type="region of interest" description="Disordered" evidence="8">
    <location>
        <begin position="416"/>
        <end position="435"/>
    </location>
</feature>
<dbReference type="InterPro" id="IPR015408">
    <property type="entry name" value="Znf_Mcm10/DnaG"/>
</dbReference>
<dbReference type="Proteomes" id="UP001324427">
    <property type="component" value="Unassembled WGS sequence"/>
</dbReference>
<feature type="compositionally biased region" description="Basic and acidic residues" evidence="8">
    <location>
        <begin position="1"/>
        <end position="14"/>
    </location>
</feature>
<feature type="compositionally biased region" description="Basic and acidic residues" evidence="8">
    <location>
        <begin position="799"/>
        <end position="811"/>
    </location>
</feature>
<evidence type="ECO:0000256" key="3">
    <source>
        <dbReference type="ARBA" id="ARBA00022705"/>
    </source>
</evidence>
<comment type="caution">
    <text evidence="11">The sequence shown here is derived from an EMBL/GenBank/DDBJ whole genome shotgun (WGS) entry which is preliminary data.</text>
</comment>
<feature type="compositionally biased region" description="Low complexity" evidence="8">
    <location>
        <begin position="294"/>
        <end position="308"/>
    </location>
</feature>
<evidence type="ECO:0000259" key="9">
    <source>
        <dbReference type="Pfam" id="PF09329"/>
    </source>
</evidence>
<accession>A0AAV9JCQ2</accession>
<feature type="compositionally biased region" description="Polar residues" evidence="8">
    <location>
        <begin position="119"/>
        <end position="129"/>
    </location>
</feature>
<dbReference type="Pfam" id="PF22379">
    <property type="entry name" value="OB_MCM10"/>
    <property type="match status" value="1"/>
</dbReference>
<evidence type="ECO:0000256" key="1">
    <source>
        <dbReference type="ARBA" id="ARBA00004123"/>
    </source>
</evidence>
<feature type="compositionally biased region" description="Acidic residues" evidence="8">
    <location>
        <begin position="74"/>
        <end position="84"/>
    </location>
</feature>
<keyword evidence="3" id="KW-0235">DNA replication</keyword>
<evidence type="ECO:0000256" key="7">
    <source>
        <dbReference type="ARBA" id="ARBA00023242"/>
    </source>
</evidence>